<proteinExistence type="predicted"/>
<name>A0A4Y5YH61_9GAMM</name>
<reference evidence="1 2" key="1">
    <citation type="submission" date="2019-06" db="EMBL/GenBank/DDBJ databases">
        <title>The genome of Shewanella sp. SM1901.</title>
        <authorList>
            <person name="Cha Q."/>
        </authorList>
    </citation>
    <scope>NUCLEOTIDE SEQUENCE [LARGE SCALE GENOMIC DNA]</scope>
    <source>
        <strain evidence="1 2">SM1901</strain>
    </source>
</reference>
<accession>A0A4Y5YH61</accession>
<dbReference type="EMBL" id="CP041036">
    <property type="protein sequence ID" value="QDE32007.1"/>
    <property type="molecule type" value="Genomic_DNA"/>
</dbReference>
<dbReference type="KEGG" id="spol:FH971_14185"/>
<protein>
    <submittedName>
        <fullName evidence="1">Uncharacterized protein</fullName>
    </submittedName>
</protein>
<dbReference type="AlphaFoldDB" id="A0A4Y5YH61"/>
<evidence type="ECO:0000313" key="1">
    <source>
        <dbReference type="EMBL" id="QDE32007.1"/>
    </source>
</evidence>
<keyword evidence="2" id="KW-1185">Reference proteome</keyword>
<sequence>MIKILLNIAIILALIVQLLVPNTAMSNEMSESDMQSISMSHSIMMDNDCDDTDNCCLDNSSHCISHCHAVANAFVLLSDSNLVNNLFTSSKVNSTLWISTPASLGSQNPPPIA</sequence>
<dbReference type="Proteomes" id="UP000319809">
    <property type="component" value="Chromosome"/>
</dbReference>
<evidence type="ECO:0000313" key="2">
    <source>
        <dbReference type="Proteomes" id="UP000319809"/>
    </source>
</evidence>
<gene>
    <name evidence="1" type="ORF">FH971_14185</name>
</gene>
<organism evidence="1 2">
    <name type="scientific">Shewanella polaris</name>
    <dbReference type="NCBI Taxonomy" id="2588449"/>
    <lineage>
        <taxon>Bacteria</taxon>
        <taxon>Pseudomonadati</taxon>
        <taxon>Pseudomonadota</taxon>
        <taxon>Gammaproteobacteria</taxon>
        <taxon>Alteromonadales</taxon>
        <taxon>Shewanellaceae</taxon>
        <taxon>Shewanella</taxon>
    </lineage>
</organism>